<dbReference type="SUPFAM" id="SSF50891">
    <property type="entry name" value="Cyclophilin-like"/>
    <property type="match status" value="1"/>
</dbReference>
<dbReference type="CDD" id="cd00317">
    <property type="entry name" value="cyclophilin"/>
    <property type="match status" value="1"/>
</dbReference>
<dbReference type="InterPro" id="IPR044666">
    <property type="entry name" value="Cyclophilin_A-like"/>
</dbReference>
<accession>A0A7M2X473</accession>
<dbReference type="InterPro" id="IPR002130">
    <property type="entry name" value="Cyclophilin-type_PPIase_dom"/>
</dbReference>
<dbReference type="KEGG" id="hbs:IPV69_27030"/>
<dbReference type="EMBL" id="CP063458">
    <property type="protein sequence ID" value="QOV92566.1"/>
    <property type="molecule type" value="Genomic_DNA"/>
</dbReference>
<evidence type="ECO:0000256" key="5">
    <source>
        <dbReference type="RuleBase" id="RU363019"/>
    </source>
</evidence>
<organism evidence="7 8">
    <name type="scientific">Humisphaera borealis</name>
    <dbReference type="NCBI Taxonomy" id="2807512"/>
    <lineage>
        <taxon>Bacteria</taxon>
        <taxon>Pseudomonadati</taxon>
        <taxon>Planctomycetota</taxon>
        <taxon>Phycisphaerae</taxon>
        <taxon>Tepidisphaerales</taxon>
        <taxon>Tepidisphaeraceae</taxon>
        <taxon>Humisphaera</taxon>
    </lineage>
</organism>
<dbReference type="PIRSF" id="PIRSF001467">
    <property type="entry name" value="Peptidylpro_ismrse"/>
    <property type="match status" value="1"/>
</dbReference>
<keyword evidence="8" id="KW-1185">Reference proteome</keyword>
<reference evidence="7 8" key="1">
    <citation type="submission" date="2020-10" db="EMBL/GenBank/DDBJ databases">
        <title>Wide distribution of Phycisphaera-like planctomycetes from WD2101 soil group in peatlands and genome analysis of the first cultivated representative.</title>
        <authorList>
            <person name="Dedysh S.N."/>
            <person name="Beletsky A.V."/>
            <person name="Ivanova A."/>
            <person name="Kulichevskaya I.S."/>
            <person name="Suzina N.E."/>
            <person name="Philippov D.A."/>
            <person name="Rakitin A.L."/>
            <person name="Mardanov A.V."/>
            <person name="Ravin N.V."/>
        </authorList>
    </citation>
    <scope>NUCLEOTIDE SEQUENCE [LARGE SCALE GENOMIC DNA]</scope>
    <source>
        <strain evidence="7 8">M1803</strain>
    </source>
</reference>
<dbReference type="Gene3D" id="2.40.100.10">
    <property type="entry name" value="Cyclophilin-like"/>
    <property type="match status" value="1"/>
</dbReference>
<keyword evidence="4 5" id="KW-0413">Isomerase</keyword>
<dbReference type="InterPro" id="IPR029000">
    <property type="entry name" value="Cyclophilin-like_dom_sf"/>
</dbReference>
<proteinExistence type="inferred from homology"/>
<evidence type="ECO:0000256" key="1">
    <source>
        <dbReference type="ARBA" id="ARBA00002388"/>
    </source>
</evidence>
<dbReference type="PROSITE" id="PS50072">
    <property type="entry name" value="CSA_PPIASE_2"/>
    <property type="match status" value="1"/>
</dbReference>
<sequence length="180" mass="19818">MVTKVEPLKYLVMTTSKGPMTMAFYYDMAPNTVHNFVTLAAEGYYNGLNFHRIVPGFVIQGGDPRGDGTGGPGYQIDAEFNERRHDAGVLSMARSQDPDSAGSQFFVCLDYQQTRALDRKYTAFGKVVAGMDAVKAIAAVARNQENDRPTENQLIEKVEVKNVTATDNPYVGLQKELAVK</sequence>
<gene>
    <name evidence="7" type="ORF">IPV69_27030</name>
</gene>
<evidence type="ECO:0000313" key="8">
    <source>
        <dbReference type="Proteomes" id="UP000593765"/>
    </source>
</evidence>
<dbReference type="GO" id="GO:0006457">
    <property type="term" value="P:protein folding"/>
    <property type="evidence" value="ECO:0007669"/>
    <property type="project" value="InterPro"/>
</dbReference>
<dbReference type="AlphaFoldDB" id="A0A7M2X473"/>
<feature type="domain" description="PPIase cyclophilin-type" evidence="6">
    <location>
        <begin position="18"/>
        <end position="160"/>
    </location>
</feature>
<evidence type="ECO:0000259" key="6">
    <source>
        <dbReference type="PROSITE" id="PS50072"/>
    </source>
</evidence>
<evidence type="ECO:0000256" key="4">
    <source>
        <dbReference type="ARBA" id="ARBA00023235"/>
    </source>
</evidence>
<dbReference type="PROSITE" id="PS00170">
    <property type="entry name" value="CSA_PPIASE_1"/>
    <property type="match status" value="1"/>
</dbReference>
<evidence type="ECO:0000256" key="2">
    <source>
        <dbReference type="ARBA" id="ARBA00007365"/>
    </source>
</evidence>
<dbReference type="EC" id="5.2.1.8" evidence="5"/>
<dbReference type="Pfam" id="PF00160">
    <property type="entry name" value="Pro_isomerase"/>
    <property type="match status" value="1"/>
</dbReference>
<dbReference type="InterPro" id="IPR020892">
    <property type="entry name" value="Cyclophilin-type_PPIase_CS"/>
</dbReference>
<protein>
    <recommendedName>
        <fullName evidence="5">Peptidyl-prolyl cis-trans isomerase</fullName>
        <shortName evidence="5">PPIase</shortName>
        <ecNumber evidence="5">5.2.1.8</ecNumber>
    </recommendedName>
</protein>
<comment type="function">
    <text evidence="1 5">PPIases accelerate the folding of proteins. It catalyzes the cis-trans isomerization of proline imidic peptide bonds in oligopeptides.</text>
</comment>
<dbReference type="PANTHER" id="PTHR45625:SF4">
    <property type="entry name" value="PEPTIDYLPROLYL ISOMERASE DOMAIN AND WD REPEAT-CONTAINING PROTEIN 1"/>
    <property type="match status" value="1"/>
</dbReference>
<dbReference type="PRINTS" id="PR00153">
    <property type="entry name" value="CSAPPISMRASE"/>
</dbReference>
<dbReference type="GO" id="GO:0003755">
    <property type="term" value="F:peptidyl-prolyl cis-trans isomerase activity"/>
    <property type="evidence" value="ECO:0007669"/>
    <property type="project" value="UniProtKB-UniRule"/>
</dbReference>
<evidence type="ECO:0000256" key="3">
    <source>
        <dbReference type="ARBA" id="ARBA00023110"/>
    </source>
</evidence>
<dbReference type="InterPro" id="IPR024936">
    <property type="entry name" value="Cyclophilin-type_PPIase"/>
</dbReference>
<dbReference type="Proteomes" id="UP000593765">
    <property type="component" value="Chromosome"/>
</dbReference>
<comment type="catalytic activity">
    <reaction evidence="5">
        <text>[protein]-peptidylproline (omega=180) = [protein]-peptidylproline (omega=0)</text>
        <dbReference type="Rhea" id="RHEA:16237"/>
        <dbReference type="Rhea" id="RHEA-COMP:10747"/>
        <dbReference type="Rhea" id="RHEA-COMP:10748"/>
        <dbReference type="ChEBI" id="CHEBI:83833"/>
        <dbReference type="ChEBI" id="CHEBI:83834"/>
        <dbReference type="EC" id="5.2.1.8"/>
    </reaction>
</comment>
<evidence type="ECO:0000313" key="7">
    <source>
        <dbReference type="EMBL" id="QOV92566.1"/>
    </source>
</evidence>
<dbReference type="PANTHER" id="PTHR45625">
    <property type="entry name" value="PEPTIDYL-PROLYL CIS-TRANS ISOMERASE-RELATED"/>
    <property type="match status" value="1"/>
</dbReference>
<comment type="similarity">
    <text evidence="2 5">Belongs to the cyclophilin-type PPIase family.</text>
</comment>
<name>A0A7M2X473_9BACT</name>
<keyword evidence="3 5" id="KW-0697">Rotamase</keyword>